<organism evidence="1 2">
    <name type="scientific">Negadavirga shengliensis</name>
    <dbReference type="NCBI Taxonomy" id="1389218"/>
    <lineage>
        <taxon>Bacteria</taxon>
        <taxon>Pseudomonadati</taxon>
        <taxon>Bacteroidota</taxon>
        <taxon>Cytophagia</taxon>
        <taxon>Cytophagales</taxon>
        <taxon>Cyclobacteriaceae</taxon>
        <taxon>Negadavirga</taxon>
    </lineage>
</organism>
<name>A0ABV9T0D7_9BACT</name>
<accession>A0ABV9T0D7</accession>
<evidence type="ECO:0000313" key="2">
    <source>
        <dbReference type="Proteomes" id="UP001595818"/>
    </source>
</evidence>
<sequence length="108" mass="11526">MSGNSNDGSPSINRPNENENCQELVINTNLASPQASVIGNLNKGDILTIQTASDQGPIQAYDENGQLAGNIVSREQIRLLNCIIGGTEYEAEVLAIENGQCKVQIRAV</sequence>
<evidence type="ECO:0000313" key="1">
    <source>
        <dbReference type="EMBL" id="MFC4872119.1"/>
    </source>
</evidence>
<proteinExistence type="predicted"/>
<gene>
    <name evidence="1" type="ORF">ACFPFU_10500</name>
</gene>
<protein>
    <submittedName>
        <fullName evidence="1">Uncharacterized protein</fullName>
    </submittedName>
</protein>
<dbReference type="Proteomes" id="UP001595818">
    <property type="component" value="Unassembled WGS sequence"/>
</dbReference>
<comment type="caution">
    <text evidence="1">The sequence shown here is derived from an EMBL/GenBank/DDBJ whole genome shotgun (WGS) entry which is preliminary data.</text>
</comment>
<dbReference type="EMBL" id="JBHSJJ010000005">
    <property type="protein sequence ID" value="MFC4872119.1"/>
    <property type="molecule type" value="Genomic_DNA"/>
</dbReference>
<reference evidence="2" key="1">
    <citation type="journal article" date="2019" name="Int. J. Syst. Evol. Microbiol.">
        <title>The Global Catalogue of Microorganisms (GCM) 10K type strain sequencing project: providing services to taxonomists for standard genome sequencing and annotation.</title>
        <authorList>
            <consortium name="The Broad Institute Genomics Platform"/>
            <consortium name="The Broad Institute Genome Sequencing Center for Infectious Disease"/>
            <person name="Wu L."/>
            <person name="Ma J."/>
        </authorList>
    </citation>
    <scope>NUCLEOTIDE SEQUENCE [LARGE SCALE GENOMIC DNA]</scope>
    <source>
        <strain evidence="2">CGMCC 4.7466</strain>
    </source>
</reference>
<keyword evidence="2" id="KW-1185">Reference proteome</keyword>
<dbReference type="RefSeq" id="WP_377064234.1">
    <property type="nucleotide sequence ID" value="NZ_JBHSJJ010000005.1"/>
</dbReference>